<keyword evidence="2" id="KW-0808">Transferase</keyword>
<dbReference type="Proteomes" id="UP000193689">
    <property type="component" value="Unassembled WGS sequence"/>
</dbReference>
<organism evidence="2 3">
    <name type="scientific">Pseudomassariella vexata</name>
    <dbReference type="NCBI Taxonomy" id="1141098"/>
    <lineage>
        <taxon>Eukaryota</taxon>
        <taxon>Fungi</taxon>
        <taxon>Dikarya</taxon>
        <taxon>Ascomycota</taxon>
        <taxon>Pezizomycotina</taxon>
        <taxon>Sordariomycetes</taxon>
        <taxon>Xylariomycetidae</taxon>
        <taxon>Amphisphaeriales</taxon>
        <taxon>Pseudomassariaceae</taxon>
        <taxon>Pseudomassariella</taxon>
    </lineage>
</organism>
<feature type="domain" description="N-acetyltransferase" evidence="1">
    <location>
        <begin position="75"/>
        <end position="217"/>
    </location>
</feature>
<dbReference type="Pfam" id="PF00583">
    <property type="entry name" value="Acetyltransf_1"/>
    <property type="match status" value="1"/>
</dbReference>
<protein>
    <submittedName>
        <fullName evidence="2">Acyl-CoA N-acyltransferase</fullName>
    </submittedName>
</protein>
<dbReference type="PANTHER" id="PTHR43415:SF3">
    <property type="entry name" value="GNAT-FAMILY ACETYLTRANSFERASE"/>
    <property type="match status" value="1"/>
</dbReference>
<dbReference type="AlphaFoldDB" id="A0A1Y2EAJ2"/>
<keyword evidence="2" id="KW-0012">Acyltransferase</keyword>
<dbReference type="OrthoDB" id="64477at2759"/>
<dbReference type="InParanoid" id="A0A1Y2EAJ2"/>
<evidence type="ECO:0000313" key="2">
    <source>
        <dbReference type="EMBL" id="ORY68610.1"/>
    </source>
</evidence>
<dbReference type="GO" id="GO:0016747">
    <property type="term" value="F:acyltransferase activity, transferring groups other than amino-acyl groups"/>
    <property type="evidence" value="ECO:0007669"/>
    <property type="project" value="InterPro"/>
</dbReference>
<dbReference type="PANTHER" id="PTHR43415">
    <property type="entry name" value="SPERMIDINE N(1)-ACETYLTRANSFERASE"/>
    <property type="match status" value="1"/>
</dbReference>
<name>A0A1Y2EAJ2_9PEZI</name>
<proteinExistence type="predicted"/>
<dbReference type="InterPro" id="IPR000182">
    <property type="entry name" value="GNAT_dom"/>
</dbReference>
<sequence length="252" mass="28790">MEAMQSALRDVFRSERLVYRSIKTDNTAHNDFIFKNFFQNQVNFGLASLMMLKPACRKTYNESIENRLSDQLLAVLICLSPEKGAAASADQEFEDKISTTVKQEEDRTPMNKDAEEPEPIPIGMIHLSKLGYNMDSATSWRRTEIEIQISDEYQNKGYGRGAINLALDWAFAWAGMHGVSISTISFNERARALYESIGFKVEGRAREVCYLNRQWHNMINRGMLESEWEALRAKKADTRAGQQFSKNITAPK</sequence>
<dbReference type="RefSeq" id="XP_040718897.1">
    <property type="nucleotide sequence ID" value="XM_040861805.1"/>
</dbReference>
<gene>
    <name evidence="2" type="ORF">BCR38DRAFT_455537</name>
</gene>
<accession>A0A1Y2EAJ2</accession>
<dbReference type="EMBL" id="MCFJ01000003">
    <property type="protein sequence ID" value="ORY68610.1"/>
    <property type="molecule type" value="Genomic_DNA"/>
</dbReference>
<dbReference type="InterPro" id="IPR016181">
    <property type="entry name" value="Acyl_CoA_acyltransferase"/>
</dbReference>
<evidence type="ECO:0000313" key="3">
    <source>
        <dbReference type="Proteomes" id="UP000193689"/>
    </source>
</evidence>
<dbReference type="GeneID" id="63778017"/>
<evidence type="ECO:0000259" key="1">
    <source>
        <dbReference type="PROSITE" id="PS51186"/>
    </source>
</evidence>
<reference evidence="2 3" key="1">
    <citation type="submission" date="2016-07" db="EMBL/GenBank/DDBJ databases">
        <title>Pervasive Adenine N6-methylation of Active Genes in Fungi.</title>
        <authorList>
            <consortium name="DOE Joint Genome Institute"/>
            <person name="Mondo S.J."/>
            <person name="Dannebaum R.O."/>
            <person name="Kuo R.C."/>
            <person name="Labutti K."/>
            <person name="Haridas S."/>
            <person name="Kuo A."/>
            <person name="Salamov A."/>
            <person name="Ahrendt S.R."/>
            <person name="Lipzen A."/>
            <person name="Sullivan W."/>
            <person name="Andreopoulos W.B."/>
            <person name="Clum A."/>
            <person name="Lindquist E."/>
            <person name="Daum C."/>
            <person name="Ramamoorthy G.K."/>
            <person name="Gryganskyi A."/>
            <person name="Culley D."/>
            <person name="Magnuson J.K."/>
            <person name="James T.Y."/>
            <person name="O'Malley M.A."/>
            <person name="Stajich J.E."/>
            <person name="Spatafora J.W."/>
            <person name="Visel A."/>
            <person name="Grigoriev I.V."/>
        </authorList>
    </citation>
    <scope>NUCLEOTIDE SEQUENCE [LARGE SCALE GENOMIC DNA]</scope>
    <source>
        <strain evidence="2 3">CBS 129021</strain>
    </source>
</reference>
<keyword evidence="3" id="KW-1185">Reference proteome</keyword>
<comment type="caution">
    <text evidence="2">The sequence shown here is derived from an EMBL/GenBank/DDBJ whole genome shotgun (WGS) entry which is preliminary data.</text>
</comment>
<dbReference type="PROSITE" id="PS51186">
    <property type="entry name" value="GNAT"/>
    <property type="match status" value="1"/>
</dbReference>
<dbReference type="SUPFAM" id="SSF55729">
    <property type="entry name" value="Acyl-CoA N-acyltransferases (Nat)"/>
    <property type="match status" value="1"/>
</dbReference>
<dbReference type="Gene3D" id="3.40.630.30">
    <property type="match status" value="1"/>
</dbReference>
<dbReference type="CDD" id="cd04301">
    <property type="entry name" value="NAT_SF"/>
    <property type="match status" value="1"/>
</dbReference>